<evidence type="ECO:0000256" key="1">
    <source>
        <dbReference type="SAM" id="Coils"/>
    </source>
</evidence>
<feature type="compositionally biased region" description="Low complexity" evidence="2">
    <location>
        <begin position="86"/>
        <end position="100"/>
    </location>
</feature>
<dbReference type="Proteomes" id="UP000663828">
    <property type="component" value="Unassembled WGS sequence"/>
</dbReference>
<comment type="caution">
    <text evidence="4">The sequence shown here is derived from an EMBL/GenBank/DDBJ whole genome shotgun (WGS) entry which is preliminary data.</text>
</comment>
<accession>A0A813TR30</accession>
<dbReference type="InterPro" id="IPR005225">
    <property type="entry name" value="Small_GTP-bd"/>
</dbReference>
<dbReference type="CDD" id="cd00882">
    <property type="entry name" value="Ras_like_GTPase"/>
    <property type="match status" value="1"/>
</dbReference>
<name>A0A813TR30_ADIRI</name>
<feature type="region of interest" description="Disordered" evidence="2">
    <location>
        <begin position="57"/>
        <end position="120"/>
    </location>
</feature>
<dbReference type="Pfam" id="PF01926">
    <property type="entry name" value="MMR_HSR1"/>
    <property type="match status" value="1"/>
</dbReference>
<keyword evidence="5" id="KW-1185">Reference proteome</keyword>
<organism evidence="4 5">
    <name type="scientific">Adineta ricciae</name>
    <name type="common">Rotifer</name>
    <dbReference type="NCBI Taxonomy" id="249248"/>
    <lineage>
        <taxon>Eukaryota</taxon>
        <taxon>Metazoa</taxon>
        <taxon>Spiralia</taxon>
        <taxon>Gnathifera</taxon>
        <taxon>Rotifera</taxon>
        <taxon>Eurotatoria</taxon>
        <taxon>Bdelloidea</taxon>
        <taxon>Adinetida</taxon>
        <taxon>Adinetidae</taxon>
        <taxon>Adineta</taxon>
    </lineage>
</organism>
<dbReference type="InterPro" id="IPR006073">
    <property type="entry name" value="GTP-bd"/>
</dbReference>
<evidence type="ECO:0000313" key="5">
    <source>
        <dbReference type="Proteomes" id="UP000663828"/>
    </source>
</evidence>
<dbReference type="EMBL" id="CAJNOR010000144">
    <property type="protein sequence ID" value="CAF0816130.1"/>
    <property type="molecule type" value="Genomic_DNA"/>
</dbReference>
<protein>
    <recommendedName>
        <fullName evidence="3">G domain-containing protein</fullName>
    </recommendedName>
</protein>
<dbReference type="SUPFAM" id="SSF52540">
    <property type="entry name" value="P-loop containing nucleoside triphosphate hydrolases"/>
    <property type="match status" value="1"/>
</dbReference>
<dbReference type="NCBIfam" id="TIGR00231">
    <property type="entry name" value="small_GTP"/>
    <property type="match status" value="1"/>
</dbReference>
<proteinExistence type="predicted"/>
<feature type="coiled-coil region" evidence="1">
    <location>
        <begin position="120"/>
        <end position="154"/>
    </location>
</feature>
<dbReference type="AlphaFoldDB" id="A0A813TR30"/>
<evidence type="ECO:0000313" key="4">
    <source>
        <dbReference type="EMBL" id="CAF0816130.1"/>
    </source>
</evidence>
<evidence type="ECO:0000256" key="2">
    <source>
        <dbReference type="SAM" id="MobiDB-lite"/>
    </source>
</evidence>
<gene>
    <name evidence="4" type="ORF">XAT740_LOCUS3720</name>
</gene>
<dbReference type="GO" id="GO:0005525">
    <property type="term" value="F:GTP binding"/>
    <property type="evidence" value="ECO:0007669"/>
    <property type="project" value="InterPro"/>
</dbReference>
<reference evidence="4" key="1">
    <citation type="submission" date="2021-02" db="EMBL/GenBank/DDBJ databases">
        <authorList>
            <person name="Nowell W R."/>
        </authorList>
    </citation>
    <scope>NUCLEOTIDE SEQUENCE</scope>
</reference>
<keyword evidence="1" id="KW-0175">Coiled coil</keyword>
<dbReference type="InterPro" id="IPR027417">
    <property type="entry name" value="P-loop_NTPase"/>
</dbReference>
<feature type="compositionally biased region" description="Polar residues" evidence="2">
    <location>
        <begin position="61"/>
        <end position="72"/>
    </location>
</feature>
<evidence type="ECO:0000259" key="3">
    <source>
        <dbReference type="Pfam" id="PF01926"/>
    </source>
</evidence>
<dbReference type="Gene3D" id="3.40.50.300">
    <property type="entry name" value="P-loop containing nucleotide triphosphate hydrolases"/>
    <property type="match status" value="1"/>
</dbReference>
<feature type="domain" description="G" evidence="3">
    <location>
        <begin position="187"/>
        <end position="289"/>
    </location>
</feature>
<sequence>MIAMNIITYLSSHIVQELLNTINSFRDRHGASAENAQLNDLRSRNHDLTQENAVLRRELSKNQAKTETTTPKYGQGATLSQESEKNSNASSSINAHHPSPTAEPSSDQIEVETERNTDDNAALRAEVAQYRDRHAQLIERYRNLNEELKRKRIKSFEDLVKHDQQALKTLIELAKLTEALPMEGNNIGLFGLTSTGKSTMLNTLIGKDVAETGAGETTTTITPYKGAEFILWDIPGRNDEVSYFSMEYISFFKGLTRRLILIGSTVKENSSLMRLLDELGLKYTIVFNKFDLVKDAEQSKVKNKIESETKELGVKGVEKIYFVSAEIPDMFEDWKTMVNHLVSL</sequence>